<accession>A0A934TMW2</accession>
<dbReference type="RefSeq" id="WP_201157712.1">
    <property type="nucleotide sequence ID" value="NZ_NHSD01000282.1"/>
</dbReference>
<dbReference type="GO" id="GO:0016811">
    <property type="term" value="F:hydrolase activity, acting on carbon-nitrogen (but not peptide) bonds, in linear amides"/>
    <property type="evidence" value="ECO:0007669"/>
    <property type="project" value="InterPro"/>
</dbReference>
<dbReference type="Pfam" id="PF05875">
    <property type="entry name" value="Ceramidase"/>
    <property type="match status" value="1"/>
</dbReference>
<evidence type="ECO:0000313" key="9">
    <source>
        <dbReference type="EMBL" id="MBK5927963.1"/>
    </source>
</evidence>
<protein>
    <recommendedName>
        <fullName evidence="11">Ceramidase</fullName>
    </recommendedName>
</protein>
<keyword evidence="7" id="KW-0862">Zinc</keyword>
<feature type="binding site" evidence="6">
    <location>
        <position position="21"/>
    </location>
    <ligand>
        <name>Ca(2+)</name>
        <dbReference type="ChEBI" id="CHEBI:29108"/>
    </ligand>
</feature>
<feature type="transmembrane region" description="Helical" evidence="8">
    <location>
        <begin position="190"/>
        <end position="209"/>
    </location>
</feature>
<keyword evidence="3" id="KW-0378">Hydrolase</keyword>
<evidence type="ECO:0000256" key="6">
    <source>
        <dbReference type="PIRSR" id="PIRSR608901-1"/>
    </source>
</evidence>
<keyword evidence="4 8" id="KW-1133">Transmembrane helix</keyword>
<evidence type="ECO:0000256" key="1">
    <source>
        <dbReference type="ARBA" id="ARBA00004141"/>
    </source>
</evidence>
<feature type="transmembrane region" description="Helical" evidence="8">
    <location>
        <begin position="49"/>
        <end position="67"/>
    </location>
</feature>
<evidence type="ECO:0008006" key="11">
    <source>
        <dbReference type="Google" id="ProtNLM"/>
    </source>
</evidence>
<dbReference type="EMBL" id="NHSD01000282">
    <property type="protein sequence ID" value="MBK5927963.1"/>
    <property type="molecule type" value="Genomic_DNA"/>
</dbReference>
<proteinExistence type="predicted"/>
<keyword evidence="2 8" id="KW-0812">Transmembrane</keyword>
<reference evidence="9" key="2">
    <citation type="journal article" date="2020" name="Microorganisms">
        <title>Osmotic Adaptation and Compatible Solute Biosynthesis of Phototrophic Bacteria as Revealed from Genome Analyses.</title>
        <authorList>
            <person name="Imhoff J.F."/>
            <person name="Rahn T."/>
            <person name="Kunzel S."/>
            <person name="Keller A."/>
            <person name="Neulinger S.C."/>
        </authorList>
    </citation>
    <scope>NUCLEOTIDE SEQUENCE</scope>
    <source>
        <strain evidence="9">LMG 28126</strain>
    </source>
</reference>
<evidence type="ECO:0000256" key="5">
    <source>
        <dbReference type="ARBA" id="ARBA00023136"/>
    </source>
</evidence>
<sequence>MDLTRQTIAYCERTDFGLWSEPVNAVTNAAFLIAALVMAWRLRGSGLGIGWALVGVLTAIGVGSFLWHTHATGWAGLADVLPILGFILLYVFAATRDFVGLRWPLALLAVVAVFPYAFVVAGALGALVPGIGANGAYASVALLILAYAVYLRARAPATARGLAIGAGVLAVSLGFRMLDGVVCDAVPVGTHFMWHILNGIMLGWMIEVYRRHMAR</sequence>
<name>A0A934TMW2_9RHOB</name>
<feature type="binding site" evidence="7">
    <location>
        <position position="195"/>
    </location>
    <ligand>
        <name>Zn(2+)</name>
        <dbReference type="ChEBI" id="CHEBI:29105"/>
        <note>catalytic</note>
    </ligand>
</feature>
<feature type="binding site" evidence="7">
    <location>
        <position position="191"/>
    </location>
    <ligand>
        <name>Zn(2+)</name>
        <dbReference type="ChEBI" id="CHEBI:29105"/>
        <note>catalytic</note>
    </ligand>
</feature>
<keyword evidence="10" id="KW-1185">Reference proteome</keyword>
<feature type="transmembrane region" description="Helical" evidence="8">
    <location>
        <begin position="73"/>
        <end position="93"/>
    </location>
</feature>
<evidence type="ECO:0000256" key="4">
    <source>
        <dbReference type="ARBA" id="ARBA00022989"/>
    </source>
</evidence>
<comment type="caution">
    <text evidence="9">The sequence shown here is derived from an EMBL/GenBank/DDBJ whole genome shotgun (WGS) entry which is preliminary data.</text>
</comment>
<evidence type="ECO:0000313" key="10">
    <source>
        <dbReference type="Proteomes" id="UP000706333"/>
    </source>
</evidence>
<dbReference type="AlphaFoldDB" id="A0A934TMW2"/>
<dbReference type="GO" id="GO:0016020">
    <property type="term" value="C:membrane"/>
    <property type="evidence" value="ECO:0007669"/>
    <property type="project" value="UniProtKB-SubCell"/>
</dbReference>
<organism evidence="9 10">
    <name type="scientific">Rhodobaculum claviforme</name>
    <dbReference type="NCBI Taxonomy" id="1549854"/>
    <lineage>
        <taxon>Bacteria</taxon>
        <taxon>Pseudomonadati</taxon>
        <taxon>Pseudomonadota</taxon>
        <taxon>Alphaproteobacteria</taxon>
        <taxon>Rhodobacterales</taxon>
        <taxon>Paracoccaceae</taxon>
        <taxon>Rhodobaculum</taxon>
    </lineage>
</organism>
<evidence type="ECO:0000256" key="3">
    <source>
        <dbReference type="ARBA" id="ARBA00022801"/>
    </source>
</evidence>
<keyword evidence="6" id="KW-0479">Metal-binding</keyword>
<comment type="subcellular location">
    <subcellularLocation>
        <location evidence="1">Membrane</location>
        <topology evidence="1">Multi-pass membrane protein</topology>
    </subcellularLocation>
</comment>
<dbReference type="Proteomes" id="UP000706333">
    <property type="component" value="Unassembled WGS sequence"/>
</dbReference>
<dbReference type="InterPro" id="IPR008901">
    <property type="entry name" value="ACER"/>
</dbReference>
<gene>
    <name evidence="9" type="ORF">CCR87_11600</name>
</gene>
<dbReference type="GO" id="GO:0046872">
    <property type="term" value="F:metal ion binding"/>
    <property type="evidence" value="ECO:0007669"/>
    <property type="project" value="UniProtKB-KW"/>
</dbReference>
<comment type="cofactor">
    <cofactor evidence="7">
        <name>Zn(2+)</name>
        <dbReference type="ChEBI" id="CHEBI:29105"/>
    </cofactor>
</comment>
<feature type="transmembrane region" description="Helical" evidence="8">
    <location>
        <begin position="105"/>
        <end position="125"/>
    </location>
</feature>
<keyword evidence="5 8" id="KW-0472">Membrane</keyword>
<dbReference type="GO" id="GO:0006672">
    <property type="term" value="P:ceramide metabolic process"/>
    <property type="evidence" value="ECO:0007669"/>
    <property type="project" value="InterPro"/>
</dbReference>
<feature type="transmembrane region" description="Helical" evidence="8">
    <location>
        <begin position="131"/>
        <end position="150"/>
    </location>
</feature>
<feature type="transmembrane region" description="Helical" evidence="8">
    <location>
        <begin position="157"/>
        <end position="178"/>
    </location>
</feature>
<evidence type="ECO:0000256" key="8">
    <source>
        <dbReference type="SAM" id="Phobius"/>
    </source>
</evidence>
<keyword evidence="6" id="KW-0106">Calcium</keyword>
<reference evidence="9" key="1">
    <citation type="submission" date="2017-05" db="EMBL/GenBank/DDBJ databases">
        <authorList>
            <person name="Imhoff J.F."/>
            <person name="Rahn T."/>
            <person name="Kuenzel S."/>
            <person name="Neulinger S.C."/>
        </authorList>
    </citation>
    <scope>NUCLEOTIDE SEQUENCE</scope>
    <source>
        <strain evidence="9">LMG 28126</strain>
    </source>
</reference>
<feature type="binding site" evidence="7">
    <location>
        <position position="68"/>
    </location>
    <ligand>
        <name>Zn(2+)</name>
        <dbReference type="ChEBI" id="CHEBI:29105"/>
        <note>catalytic</note>
    </ligand>
</feature>
<evidence type="ECO:0000256" key="7">
    <source>
        <dbReference type="PIRSR" id="PIRSR608901-2"/>
    </source>
</evidence>
<evidence type="ECO:0000256" key="2">
    <source>
        <dbReference type="ARBA" id="ARBA00022692"/>
    </source>
</evidence>